<dbReference type="NCBIfam" id="TIGR00305">
    <property type="entry name" value="putative toxin-antitoxin system toxin component, PIN family"/>
    <property type="match status" value="1"/>
</dbReference>
<accession>A0A972F7Q3</accession>
<sequence length="141" mass="15351">MIDQRLWVIDTNVLISRLLAPRGIAAQAVDRALEGGILLASEATLEEVAAVLSRPKFDPYVSANERQRFIALLGGITRIVPITHKLQACRDPRDDKFLDVALAGGAHAIITGDADLLALDPFHGVPIVTPALFLDRYREMG</sequence>
<evidence type="ECO:0000313" key="2">
    <source>
        <dbReference type="EMBL" id="NMG03252.1"/>
    </source>
</evidence>
<dbReference type="Proteomes" id="UP000599523">
    <property type="component" value="Unassembled WGS sequence"/>
</dbReference>
<evidence type="ECO:0000259" key="1">
    <source>
        <dbReference type="SMART" id="SM00670"/>
    </source>
</evidence>
<dbReference type="InterPro" id="IPR002716">
    <property type="entry name" value="PIN_dom"/>
</dbReference>
<comment type="caution">
    <text evidence="2">The sequence shown here is derived from an EMBL/GenBank/DDBJ whole genome shotgun (WGS) entry which is preliminary data.</text>
</comment>
<proteinExistence type="predicted"/>
<name>A0A972F7Q3_9RHOO</name>
<protein>
    <submittedName>
        <fullName evidence="2">Toxin-antitoxin system toxin component, PIN family</fullName>
    </submittedName>
</protein>
<dbReference type="SUPFAM" id="SSF88723">
    <property type="entry name" value="PIN domain-like"/>
    <property type="match status" value="1"/>
</dbReference>
<dbReference type="Gene3D" id="3.40.50.1010">
    <property type="entry name" value="5'-nuclease"/>
    <property type="match status" value="1"/>
</dbReference>
<dbReference type="InterPro" id="IPR002850">
    <property type="entry name" value="PIN_toxin-like"/>
</dbReference>
<keyword evidence="3" id="KW-1185">Reference proteome</keyword>
<evidence type="ECO:0000313" key="3">
    <source>
        <dbReference type="Proteomes" id="UP000599523"/>
    </source>
</evidence>
<dbReference type="Pfam" id="PF13470">
    <property type="entry name" value="PIN_3"/>
    <property type="match status" value="1"/>
</dbReference>
<dbReference type="InterPro" id="IPR029060">
    <property type="entry name" value="PIN-like_dom_sf"/>
</dbReference>
<gene>
    <name evidence="2" type="ORF">GPA21_09725</name>
</gene>
<dbReference type="EMBL" id="WTVM01000049">
    <property type="protein sequence ID" value="NMG03252.1"/>
    <property type="molecule type" value="Genomic_DNA"/>
</dbReference>
<organism evidence="2 3">
    <name type="scientific">Azoarcus taiwanensis</name>
    <dbReference type="NCBI Taxonomy" id="666964"/>
    <lineage>
        <taxon>Bacteria</taxon>
        <taxon>Pseudomonadati</taxon>
        <taxon>Pseudomonadota</taxon>
        <taxon>Betaproteobacteria</taxon>
        <taxon>Rhodocyclales</taxon>
        <taxon>Zoogloeaceae</taxon>
        <taxon>Azoarcus</taxon>
    </lineage>
</organism>
<reference evidence="2" key="1">
    <citation type="submission" date="2019-12" db="EMBL/GenBank/DDBJ databases">
        <title>Comparative genomics gives insights into the taxonomy of the Azoarcus-Aromatoleum group and reveals separate origins of nif in the plant-associated Azoarcus and non-plant-associated Aromatoleum sub-groups.</title>
        <authorList>
            <person name="Lafos M."/>
            <person name="Maluk M."/>
            <person name="Batista M."/>
            <person name="Junghare M."/>
            <person name="Carmona M."/>
            <person name="Faoro H."/>
            <person name="Cruz L.M."/>
            <person name="Battistoni F."/>
            <person name="De Souza E."/>
            <person name="Pedrosa F."/>
            <person name="Chen W.-M."/>
            <person name="Poole P.S."/>
            <person name="Dixon R.A."/>
            <person name="James E.K."/>
        </authorList>
    </citation>
    <scope>NUCLEOTIDE SEQUENCE</scope>
    <source>
        <strain evidence="2">NSC3</strain>
    </source>
</reference>
<dbReference type="PANTHER" id="PTHR34610">
    <property type="entry name" value="SSL7007 PROTEIN"/>
    <property type="match status" value="1"/>
</dbReference>
<dbReference type="AlphaFoldDB" id="A0A972F7Q3"/>
<feature type="domain" description="PIN" evidence="1">
    <location>
        <begin position="5"/>
        <end position="118"/>
    </location>
</feature>
<dbReference type="RefSeq" id="WP_168988008.1">
    <property type="nucleotide sequence ID" value="NZ_CAWPHM010000274.1"/>
</dbReference>
<dbReference type="SMART" id="SM00670">
    <property type="entry name" value="PINc"/>
    <property type="match status" value="1"/>
</dbReference>
<dbReference type="PANTHER" id="PTHR34610:SF3">
    <property type="entry name" value="SSL7007 PROTEIN"/>
    <property type="match status" value="1"/>
</dbReference>